<name>A0A3R7SYC9_PENVA</name>
<organism evidence="2 3">
    <name type="scientific">Penaeus vannamei</name>
    <name type="common">Whiteleg shrimp</name>
    <name type="synonym">Litopenaeus vannamei</name>
    <dbReference type="NCBI Taxonomy" id="6689"/>
    <lineage>
        <taxon>Eukaryota</taxon>
        <taxon>Metazoa</taxon>
        <taxon>Ecdysozoa</taxon>
        <taxon>Arthropoda</taxon>
        <taxon>Crustacea</taxon>
        <taxon>Multicrustacea</taxon>
        <taxon>Malacostraca</taxon>
        <taxon>Eumalacostraca</taxon>
        <taxon>Eucarida</taxon>
        <taxon>Decapoda</taxon>
        <taxon>Dendrobranchiata</taxon>
        <taxon>Penaeoidea</taxon>
        <taxon>Penaeidae</taxon>
        <taxon>Penaeus</taxon>
    </lineage>
</organism>
<feature type="compositionally biased region" description="Pro residues" evidence="1">
    <location>
        <begin position="390"/>
        <end position="400"/>
    </location>
</feature>
<accession>A0A3R7SYC9</accession>
<dbReference type="Proteomes" id="UP000283509">
    <property type="component" value="Unassembled WGS sequence"/>
</dbReference>
<reference evidence="2 3" key="1">
    <citation type="submission" date="2018-04" db="EMBL/GenBank/DDBJ databases">
        <authorList>
            <person name="Zhang X."/>
            <person name="Yuan J."/>
            <person name="Li F."/>
            <person name="Xiang J."/>
        </authorList>
    </citation>
    <scope>NUCLEOTIDE SEQUENCE [LARGE SCALE GENOMIC DNA]</scope>
    <source>
        <tissue evidence="2">Muscle</tissue>
    </source>
</reference>
<feature type="compositionally biased region" description="Low complexity" evidence="1">
    <location>
        <begin position="362"/>
        <end position="372"/>
    </location>
</feature>
<protein>
    <submittedName>
        <fullName evidence="2">Uncharacterized protein</fullName>
    </submittedName>
</protein>
<keyword evidence="3" id="KW-1185">Reference proteome</keyword>
<evidence type="ECO:0000256" key="1">
    <source>
        <dbReference type="SAM" id="MobiDB-lite"/>
    </source>
</evidence>
<gene>
    <name evidence="2" type="ORF">C7M84_000131</name>
</gene>
<evidence type="ECO:0000313" key="3">
    <source>
        <dbReference type="Proteomes" id="UP000283509"/>
    </source>
</evidence>
<dbReference type="EMBL" id="QCYY01001016">
    <property type="protein sequence ID" value="ROT81110.1"/>
    <property type="molecule type" value="Genomic_DNA"/>
</dbReference>
<reference evidence="2 3" key="2">
    <citation type="submission" date="2019-01" db="EMBL/GenBank/DDBJ databases">
        <title>The decoding of complex shrimp genome reveals the adaptation for benthos swimmer, frequently molting mechanism and breeding impact on genome.</title>
        <authorList>
            <person name="Sun Y."/>
            <person name="Gao Y."/>
            <person name="Yu Y."/>
        </authorList>
    </citation>
    <scope>NUCLEOTIDE SEQUENCE [LARGE SCALE GENOMIC DNA]</scope>
    <source>
        <tissue evidence="2">Muscle</tissue>
    </source>
</reference>
<proteinExistence type="predicted"/>
<feature type="region of interest" description="Disordered" evidence="1">
    <location>
        <begin position="344"/>
        <end position="400"/>
    </location>
</feature>
<feature type="compositionally biased region" description="Pro residues" evidence="1">
    <location>
        <begin position="351"/>
        <end position="361"/>
    </location>
</feature>
<sequence>MSARTRNALLTLFLKTPGFRERRKVLVLAKRKVLGRNSKSAAPPCGVLVPLRLAIDVVPALGLAPSPCWLRQQRGGLSLSSRSLISRLSLPICSPYFLLSRCAATHFLSHATLASSVCHSSSQFFSARSITPVSLSRSARSWLRCHLVSSSRSLHRSPLSVLVFSSSQVIRLPLSLHPPLLILVSLSPHLAPFSPPPFPSLFPTAPSAHSDKSINSLPPFASLHCPHFSSLPSSLHSPSLFPFPTLPLIRQSVQPLPPFLFPRLPPYPLPSSSLLPPLHFLLFLPFRKLVNPTPPLFPSFLLLPLIPSPPSSSLSPSLPHSFSPLPSIQRLPFPSPVLPSTYHPTPTASFPSPPPPLPPFSKSPTLPHSLPTLLPPPPSHPSPLHLPSSLPTPPPPLPSL</sequence>
<dbReference type="PRINTS" id="PR01217">
    <property type="entry name" value="PRICHEXTENSN"/>
</dbReference>
<evidence type="ECO:0000313" key="2">
    <source>
        <dbReference type="EMBL" id="ROT81110.1"/>
    </source>
</evidence>
<dbReference type="AlphaFoldDB" id="A0A3R7SYC9"/>
<comment type="caution">
    <text evidence="2">The sequence shown here is derived from an EMBL/GenBank/DDBJ whole genome shotgun (WGS) entry which is preliminary data.</text>
</comment>